<dbReference type="SMART" id="SM00744">
    <property type="entry name" value="RINGv"/>
    <property type="match status" value="1"/>
</dbReference>
<dbReference type="GO" id="GO:0016020">
    <property type="term" value="C:membrane"/>
    <property type="evidence" value="ECO:0007669"/>
    <property type="project" value="UniProtKB-SubCell"/>
</dbReference>
<dbReference type="AlphaFoldDB" id="A0A0W4ZKG6"/>
<keyword evidence="11" id="KW-1185">Reference proteome</keyword>
<evidence type="ECO:0000256" key="6">
    <source>
        <dbReference type="ARBA" id="ARBA00022989"/>
    </source>
</evidence>
<dbReference type="PROSITE" id="PS51292">
    <property type="entry name" value="ZF_RING_CH"/>
    <property type="match status" value="1"/>
</dbReference>
<evidence type="ECO:0000256" key="5">
    <source>
        <dbReference type="ARBA" id="ARBA00022833"/>
    </source>
</evidence>
<keyword evidence="4" id="KW-0863">Zinc-finger</keyword>
<keyword evidence="6 8" id="KW-1133">Transmembrane helix</keyword>
<dbReference type="PANTHER" id="PTHR46283">
    <property type="entry name" value="E3 UBIQUITIN-PROTEIN LIGASE MARCH5"/>
    <property type="match status" value="1"/>
</dbReference>
<proteinExistence type="predicted"/>
<dbReference type="Gene3D" id="3.30.40.10">
    <property type="entry name" value="Zinc/RING finger domain, C3HC4 (zinc finger)"/>
    <property type="match status" value="1"/>
</dbReference>
<feature type="transmembrane region" description="Helical" evidence="8">
    <location>
        <begin position="336"/>
        <end position="355"/>
    </location>
</feature>
<dbReference type="SUPFAM" id="SSF57850">
    <property type="entry name" value="RING/U-box"/>
    <property type="match status" value="1"/>
</dbReference>
<reference evidence="11" key="1">
    <citation type="journal article" date="2016" name="Nat. Commun.">
        <title>Genome analysis of three Pneumocystis species reveals adaptation mechanisms to life exclusively in mammalian hosts.</title>
        <authorList>
            <person name="Ma L."/>
            <person name="Chen Z."/>
            <person name="Huang D.W."/>
            <person name="Kutty G."/>
            <person name="Ishihara M."/>
            <person name="Wang H."/>
            <person name="Abouelleil A."/>
            <person name="Bishop L."/>
            <person name="Davey E."/>
            <person name="Deng R."/>
            <person name="Deng X."/>
            <person name="Fan L."/>
            <person name="Fantoni G."/>
            <person name="Fitzgerald M."/>
            <person name="Gogineni E."/>
            <person name="Goldberg J.M."/>
            <person name="Handley G."/>
            <person name="Hu X."/>
            <person name="Huber C."/>
            <person name="Jiao X."/>
            <person name="Jones K."/>
            <person name="Levin J.Z."/>
            <person name="Liu Y."/>
            <person name="Macdonald P."/>
            <person name="Melnikov A."/>
            <person name="Raley C."/>
            <person name="Sassi M."/>
            <person name="Sherman B.T."/>
            <person name="Song X."/>
            <person name="Sykes S."/>
            <person name="Tran B."/>
            <person name="Walsh L."/>
            <person name="Xia Y."/>
            <person name="Yang J."/>
            <person name="Young S."/>
            <person name="Zeng Q."/>
            <person name="Zheng X."/>
            <person name="Stephens R."/>
            <person name="Nusbaum C."/>
            <person name="Birren B.W."/>
            <person name="Azadi P."/>
            <person name="Lempicki R.A."/>
            <person name="Cuomo C.A."/>
            <person name="Kovacs J.A."/>
        </authorList>
    </citation>
    <scope>NUCLEOTIDE SEQUENCE [LARGE SCALE GENOMIC DNA]</scope>
    <source>
        <strain evidence="11">B80</strain>
    </source>
</reference>
<evidence type="ECO:0000256" key="1">
    <source>
        <dbReference type="ARBA" id="ARBA00004141"/>
    </source>
</evidence>
<protein>
    <recommendedName>
        <fullName evidence="9">RING-CH-type domain-containing protein</fullName>
    </recommendedName>
</protein>
<gene>
    <name evidence="10" type="ORF">T552_01486</name>
</gene>
<dbReference type="OrthoDB" id="5817083at2759"/>
<dbReference type="GeneID" id="28936271"/>
<accession>A0A0W4ZKG6</accession>
<comment type="subcellular location">
    <subcellularLocation>
        <location evidence="1">Membrane</location>
        <topology evidence="1">Multi-pass membrane protein</topology>
    </subcellularLocation>
</comment>
<evidence type="ECO:0000256" key="7">
    <source>
        <dbReference type="ARBA" id="ARBA00023136"/>
    </source>
</evidence>
<comment type="caution">
    <text evidence="10">The sequence shown here is derived from an EMBL/GenBank/DDBJ whole genome shotgun (WGS) entry which is preliminary data.</text>
</comment>
<dbReference type="Proteomes" id="UP000054454">
    <property type="component" value="Unassembled WGS sequence"/>
</dbReference>
<feature type="transmembrane region" description="Helical" evidence="8">
    <location>
        <begin position="297"/>
        <end position="321"/>
    </location>
</feature>
<evidence type="ECO:0000256" key="4">
    <source>
        <dbReference type="ARBA" id="ARBA00022771"/>
    </source>
</evidence>
<dbReference type="InterPro" id="IPR013083">
    <property type="entry name" value="Znf_RING/FYVE/PHD"/>
</dbReference>
<evidence type="ECO:0000313" key="10">
    <source>
        <dbReference type="EMBL" id="KTW28857.1"/>
    </source>
</evidence>
<sequence length="375" mass="43405">METSPDIFIDEYPFFQKNQGLNNEENELTEILDIKKTSSNLQRCWICFDDIVEGLDDAGTWRNPCKCGLIGHEKCLLTWITESQKKDLSDKPVLCPQCKCPLRLKDSSTFTFWFLSKIDKVLRKSVPIFIVCGIGSSALISAAFYGIYTIYTVCGEKDAQKIMEFEKNSEYFWKLAFGLPSIPFILIFSQFSQFDTIIPIIPLIFFGDQALDISRPLSPTFTLCILPWIRIIYNSIYRHFIIPIHRRFGQELYPHGEISGYYPSEHQSIRQRNMTTQENDGNSDRRGRMVVFEDIDFGRILVGTLMFPKISSIIGSCIMKIPGAKKWIPSKFHCSIIGGCLFIVFKDAISLFYKYQKVKQRRSRRILNYNEDLDI</sequence>
<organism evidence="10 11">
    <name type="scientific">Pneumocystis carinii (strain B80)</name>
    <name type="common">Rat pneumocystis pneumonia agent</name>
    <name type="synonym">Pneumocystis carinii f. sp. carinii</name>
    <dbReference type="NCBI Taxonomy" id="1408658"/>
    <lineage>
        <taxon>Eukaryota</taxon>
        <taxon>Fungi</taxon>
        <taxon>Dikarya</taxon>
        <taxon>Ascomycota</taxon>
        <taxon>Taphrinomycotina</taxon>
        <taxon>Pneumocystomycetes</taxon>
        <taxon>Pneumocystaceae</taxon>
        <taxon>Pneumocystis</taxon>
    </lineage>
</organism>
<dbReference type="RefSeq" id="XP_018226224.1">
    <property type="nucleotide sequence ID" value="XM_018370068.1"/>
</dbReference>
<dbReference type="GO" id="GO:0008270">
    <property type="term" value="F:zinc ion binding"/>
    <property type="evidence" value="ECO:0007669"/>
    <property type="project" value="UniProtKB-KW"/>
</dbReference>
<evidence type="ECO:0000256" key="2">
    <source>
        <dbReference type="ARBA" id="ARBA00022692"/>
    </source>
</evidence>
<evidence type="ECO:0000259" key="9">
    <source>
        <dbReference type="PROSITE" id="PS51292"/>
    </source>
</evidence>
<keyword evidence="2 8" id="KW-0812">Transmembrane</keyword>
<dbReference type="InterPro" id="IPR011016">
    <property type="entry name" value="Znf_RING-CH"/>
</dbReference>
<feature type="transmembrane region" description="Helical" evidence="8">
    <location>
        <begin position="126"/>
        <end position="151"/>
    </location>
</feature>
<evidence type="ECO:0000256" key="8">
    <source>
        <dbReference type="SAM" id="Phobius"/>
    </source>
</evidence>
<keyword evidence="7 8" id="KW-0472">Membrane</keyword>
<evidence type="ECO:0000313" key="11">
    <source>
        <dbReference type="Proteomes" id="UP000054454"/>
    </source>
</evidence>
<dbReference type="EMBL" id="LFVZ01000006">
    <property type="protein sequence ID" value="KTW28857.1"/>
    <property type="molecule type" value="Genomic_DNA"/>
</dbReference>
<feature type="domain" description="RING-CH-type" evidence="9">
    <location>
        <begin position="36"/>
        <end position="105"/>
    </location>
</feature>
<keyword evidence="5" id="KW-0862">Zinc</keyword>
<name>A0A0W4ZKG6_PNEC8</name>
<evidence type="ECO:0000256" key="3">
    <source>
        <dbReference type="ARBA" id="ARBA00022723"/>
    </source>
</evidence>
<dbReference type="VEuPathDB" id="FungiDB:T552_01486"/>
<feature type="transmembrane region" description="Helical" evidence="8">
    <location>
        <begin position="171"/>
        <end position="188"/>
    </location>
</feature>
<keyword evidence="3" id="KW-0479">Metal-binding</keyword>